<sequence length="369" mass="40603">MSDHGASISSSSGSGNEGGPPPSYQWFHALDAALYFLLALASLYRCFLRWQSENVDPSSQHSSLLRQILERYATFITLIAYSIARAVVEAMTAEGYFNAQFGTFQFNVVASVPGALFALTQTAMIARWVRTVEAMVMTMRYSRYQLGKVALFASRLLLGCFIILLIIAEIDFETNFSDLPRKNWTTILNELEGFIYTFNGVCFVALGLQLAYFWKTVSEPGGAPSARWRIALIAFLFSGILIARGLLLCIDGAAQNSEGLGVILRYAVGPPSVLLVEWVCLVVCFFVLQPSRSSTQQPALDSQFTVAMTPEVNASSFTSSPETPSRARRFPSDRSTQSPAERPPVSPRYSPLFLRSTPAVDQTSTNSVN</sequence>
<feature type="transmembrane region" description="Helical" evidence="2">
    <location>
        <begin position="267"/>
        <end position="288"/>
    </location>
</feature>
<evidence type="ECO:0000313" key="3">
    <source>
        <dbReference type="EMBL" id="CUG89750.1"/>
    </source>
</evidence>
<keyword evidence="2" id="KW-0472">Membrane</keyword>
<dbReference type="Proteomes" id="UP000051952">
    <property type="component" value="Unassembled WGS sequence"/>
</dbReference>
<feature type="transmembrane region" description="Helical" evidence="2">
    <location>
        <begin position="194"/>
        <end position="214"/>
    </location>
</feature>
<feature type="region of interest" description="Disordered" evidence="1">
    <location>
        <begin position="314"/>
        <end position="369"/>
    </location>
</feature>
<feature type="compositionally biased region" description="Polar residues" evidence="1">
    <location>
        <begin position="314"/>
        <end position="323"/>
    </location>
</feature>
<feature type="transmembrane region" description="Helical" evidence="2">
    <location>
        <begin position="149"/>
        <end position="168"/>
    </location>
</feature>
<gene>
    <name evidence="3" type="ORF">BSAL_23220</name>
</gene>
<keyword evidence="2" id="KW-1133">Transmembrane helix</keyword>
<feature type="transmembrane region" description="Helical" evidence="2">
    <location>
        <begin position="68"/>
        <end position="88"/>
    </location>
</feature>
<dbReference type="EMBL" id="CYKH01001766">
    <property type="protein sequence ID" value="CUG89750.1"/>
    <property type="molecule type" value="Genomic_DNA"/>
</dbReference>
<evidence type="ECO:0000256" key="2">
    <source>
        <dbReference type="SAM" id="Phobius"/>
    </source>
</evidence>
<accession>A0A0S4JL41</accession>
<keyword evidence="4" id="KW-1185">Reference proteome</keyword>
<dbReference type="AlphaFoldDB" id="A0A0S4JL41"/>
<feature type="compositionally biased region" description="Polar residues" evidence="1">
    <location>
        <begin position="359"/>
        <end position="369"/>
    </location>
</feature>
<keyword evidence="2 3" id="KW-0812">Transmembrane</keyword>
<name>A0A0S4JL41_BODSA</name>
<evidence type="ECO:0000313" key="4">
    <source>
        <dbReference type="Proteomes" id="UP000051952"/>
    </source>
</evidence>
<proteinExistence type="predicted"/>
<feature type="transmembrane region" description="Helical" evidence="2">
    <location>
        <begin position="26"/>
        <end position="47"/>
    </location>
</feature>
<evidence type="ECO:0000256" key="1">
    <source>
        <dbReference type="SAM" id="MobiDB-lite"/>
    </source>
</evidence>
<reference evidence="4" key="1">
    <citation type="submission" date="2015-09" db="EMBL/GenBank/DDBJ databases">
        <authorList>
            <consortium name="Pathogen Informatics"/>
        </authorList>
    </citation>
    <scope>NUCLEOTIDE SEQUENCE [LARGE SCALE GENOMIC DNA]</scope>
    <source>
        <strain evidence="4">Lake Konstanz</strain>
    </source>
</reference>
<protein>
    <submittedName>
        <fullName evidence="3">Transmembrane protein, putative</fullName>
    </submittedName>
</protein>
<organism evidence="3 4">
    <name type="scientific">Bodo saltans</name>
    <name type="common">Flagellated protozoan</name>
    <dbReference type="NCBI Taxonomy" id="75058"/>
    <lineage>
        <taxon>Eukaryota</taxon>
        <taxon>Discoba</taxon>
        <taxon>Euglenozoa</taxon>
        <taxon>Kinetoplastea</taxon>
        <taxon>Metakinetoplastina</taxon>
        <taxon>Eubodonida</taxon>
        <taxon>Bodonidae</taxon>
        <taxon>Bodo</taxon>
    </lineage>
</organism>
<feature type="transmembrane region" description="Helical" evidence="2">
    <location>
        <begin position="226"/>
        <end position="247"/>
    </location>
</feature>
<feature type="transmembrane region" description="Helical" evidence="2">
    <location>
        <begin position="108"/>
        <end position="129"/>
    </location>
</feature>
<dbReference type="VEuPathDB" id="TriTrypDB:BSAL_23220"/>